<comment type="caution">
    <text evidence="3">The sequence shown here is derived from an EMBL/GenBank/DDBJ whole genome shotgun (WGS) entry which is preliminary data.</text>
</comment>
<feature type="coiled-coil region" evidence="1">
    <location>
        <begin position="239"/>
        <end position="273"/>
    </location>
</feature>
<dbReference type="EMBL" id="SDMP01000014">
    <property type="protein sequence ID" value="RYR16153.1"/>
    <property type="molecule type" value="Genomic_DNA"/>
</dbReference>
<protein>
    <submittedName>
        <fullName evidence="3">Uncharacterized protein</fullName>
    </submittedName>
</protein>
<evidence type="ECO:0000313" key="4">
    <source>
        <dbReference type="Proteomes" id="UP000289738"/>
    </source>
</evidence>
<organism evidence="3 4">
    <name type="scientific">Arachis hypogaea</name>
    <name type="common">Peanut</name>
    <dbReference type="NCBI Taxonomy" id="3818"/>
    <lineage>
        <taxon>Eukaryota</taxon>
        <taxon>Viridiplantae</taxon>
        <taxon>Streptophyta</taxon>
        <taxon>Embryophyta</taxon>
        <taxon>Tracheophyta</taxon>
        <taxon>Spermatophyta</taxon>
        <taxon>Magnoliopsida</taxon>
        <taxon>eudicotyledons</taxon>
        <taxon>Gunneridae</taxon>
        <taxon>Pentapetalae</taxon>
        <taxon>rosids</taxon>
        <taxon>fabids</taxon>
        <taxon>Fabales</taxon>
        <taxon>Fabaceae</taxon>
        <taxon>Papilionoideae</taxon>
        <taxon>50 kb inversion clade</taxon>
        <taxon>dalbergioids sensu lato</taxon>
        <taxon>Dalbergieae</taxon>
        <taxon>Pterocarpus clade</taxon>
        <taxon>Arachis</taxon>
    </lineage>
</organism>
<keyword evidence="2" id="KW-0732">Signal</keyword>
<gene>
    <name evidence="3" type="ORF">Ahy_B04g073093</name>
</gene>
<evidence type="ECO:0000256" key="1">
    <source>
        <dbReference type="SAM" id="Coils"/>
    </source>
</evidence>
<evidence type="ECO:0000256" key="2">
    <source>
        <dbReference type="SAM" id="SignalP"/>
    </source>
</evidence>
<dbReference type="Proteomes" id="UP000289738">
    <property type="component" value="Chromosome B04"/>
</dbReference>
<dbReference type="AlphaFoldDB" id="A0A444ZPP4"/>
<accession>A0A444ZPP4</accession>
<proteinExistence type="predicted"/>
<feature type="chain" id="PRO_5019097061" evidence="2">
    <location>
        <begin position="23"/>
        <end position="318"/>
    </location>
</feature>
<name>A0A444ZPP4_ARAHY</name>
<evidence type="ECO:0000313" key="3">
    <source>
        <dbReference type="EMBL" id="RYR16153.1"/>
    </source>
</evidence>
<sequence length="318" mass="35094">MSFGITVSWSVLHLLLPPSACSASGLWLSLVLRAPSTCSASVCALPLVLGRSCSASCLWSQTSTTPASNLAPQTTSTIVNRNPRYQRSLLNNRSASCMCLPLPVSEPVPLPASDTAPLLDCSCLLFSLCVLCKVLIFVNSICYSALFFFPVFASRTLVITSEFSQVALSLDNEGDVEASKEGLDIPDDYTIWNEVVTKEKKKAAFGLDLYSKLDSRNCSETSKDNLNIEQELHMWKEKAKEQEMINEEKKVKLNDAEHKLKDQGRQLKAQQKRIGSTEKTLHALYKKLNLPRPSTMYILANDELGTGSNDDEDDNMSD</sequence>
<keyword evidence="1" id="KW-0175">Coiled coil</keyword>
<reference evidence="3 4" key="1">
    <citation type="submission" date="2019-01" db="EMBL/GenBank/DDBJ databases">
        <title>Sequencing of cultivated peanut Arachis hypogaea provides insights into genome evolution and oil improvement.</title>
        <authorList>
            <person name="Chen X."/>
        </authorList>
    </citation>
    <scope>NUCLEOTIDE SEQUENCE [LARGE SCALE GENOMIC DNA]</scope>
    <source>
        <strain evidence="4">cv. Fuhuasheng</strain>
        <tissue evidence="3">Leaves</tissue>
    </source>
</reference>
<keyword evidence="4" id="KW-1185">Reference proteome</keyword>
<feature type="signal peptide" evidence="2">
    <location>
        <begin position="1"/>
        <end position="22"/>
    </location>
</feature>